<dbReference type="OrthoDB" id="9809186at2"/>
<evidence type="ECO:0000256" key="5">
    <source>
        <dbReference type="ARBA" id="ARBA00022989"/>
    </source>
</evidence>
<feature type="domain" description="OmpA-like" evidence="10">
    <location>
        <begin position="148"/>
        <end position="268"/>
    </location>
</feature>
<dbReference type="Gene3D" id="3.30.1330.60">
    <property type="entry name" value="OmpA-like domain"/>
    <property type="match status" value="1"/>
</dbReference>
<evidence type="ECO:0000256" key="4">
    <source>
        <dbReference type="ARBA" id="ARBA00022692"/>
    </source>
</evidence>
<evidence type="ECO:0000256" key="6">
    <source>
        <dbReference type="ARBA" id="ARBA00023136"/>
    </source>
</evidence>
<dbReference type="CDD" id="cd07185">
    <property type="entry name" value="OmpA_C-like"/>
    <property type="match status" value="1"/>
</dbReference>
<keyword evidence="5 9" id="KW-1133">Transmembrane helix</keyword>
<dbReference type="SUPFAM" id="SSF103088">
    <property type="entry name" value="OmpA-like"/>
    <property type="match status" value="1"/>
</dbReference>
<dbReference type="NCBIfam" id="NF006548">
    <property type="entry name" value="PRK09041.1"/>
    <property type="match status" value="1"/>
</dbReference>
<dbReference type="AlphaFoldDB" id="A0A5B8SXP0"/>
<keyword evidence="11" id="KW-0969">Cilium</keyword>
<protein>
    <submittedName>
        <fullName evidence="11">Flagellar motor protein MotB</fullName>
    </submittedName>
</protein>
<dbReference type="PANTHER" id="PTHR30329">
    <property type="entry name" value="STATOR ELEMENT OF FLAGELLAR MOTOR COMPLEX"/>
    <property type="match status" value="1"/>
</dbReference>
<dbReference type="GO" id="GO:0005886">
    <property type="term" value="C:plasma membrane"/>
    <property type="evidence" value="ECO:0007669"/>
    <property type="project" value="UniProtKB-SubCell"/>
</dbReference>
<dbReference type="Proteomes" id="UP000321272">
    <property type="component" value="Chromosome"/>
</dbReference>
<dbReference type="EMBL" id="CP042382">
    <property type="protein sequence ID" value="QEA40265.1"/>
    <property type="molecule type" value="Genomic_DNA"/>
</dbReference>
<comment type="subcellular location">
    <subcellularLocation>
        <location evidence="1">Cell membrane</location>
        <topology evidence="1">Single-pass membrane protein</topology>
    </subcellularLocation>
</comment>
<keyword evidence="12" id="KW-1185">Reference proteome</keyword>
<name>A0A5B8SXP0_9GAMM</name>
<proteinExistence type="inferred from homology"/>
<keyword evidence="6 7" id="KW-0472">Membrane</keyword>
<keyword evidence="11" id="KW-0282">Flagellum</keyword>
<sequence>MSEEKQHRPIIIRRKKVVHGHHGGSWKIALADFMTALMALFLVMWILSSSSQEQREGVAEYFRTPLAEAITSGNGQAASSNIIPGGGPDPAHEEGELMRIDLRMETRPSLERQRFRNLKERIEQAIAADPVLRKLRDQLRIEMTPEGLRIQVVDTQQRPMFESGSDRVAPHMRRLLHTLAPLFNEVPNELSISGHTDSVPFVNGHQGYSNWELSADRANASRRELIRAGLDAQKLLRVSGLGDRVPVAESQAGDPVNRRIELLVLDKQVAQHIRFQKPYSVSSRLPSPAGSGAASETTPLQGFQQGLRQALGG</sequence>
<gene>
    <name evidence="11" type="primary">motB</name>
    <name evidence="11" type="ORF">FGL86_15035</name>
</gene>
<evidence type="ECO:0000256" key="1">
    <source>
        <dbReference type="ARBA" id="ARBA00004162"/>
    </source>
</evidence>
<evidence type="ECO:0000256" key="2">
    <source>
        <dbReference type="ARBA" id="ARBA00008914"/>
    </source>
</evidence>
<feature type="region of interest" description="Disordered" evidence="8">
    <location>
        <begin position="280"/>
        <end position="313"/>
    </location>
</feature>
<comment type="similarity">
    <text evidence="2">Belongs to the MotB family.</text>
</comment>
<dbReference type="InterPro" id="IPR036737">
    <property type="entry name" value="OmpA-like_sf"/>
</dbReference>
<dbReference type="Pfam" id="PF13677">
    <property type="entry name" value="MotB_plug"/>
    <property type="match status" value="1"/>
</dbReference>
<evidence type="ECO:0000256" key="3">
    <source>
        <dbReference type="ARBA" id="ARBA00022475"/>
    </source>
</evidence>
<dbReference type="KEGG" id="paur:FGL86_15035"/>
<feature type="transmembrane region" description="Helical" evidence="9">
    <location>
        <begin position="28"/>
        <end position="47"/>
    </location>
</feature>
<evidence type="ECO:0000259" key="10">
    <source>
        <dbReference type="PROSITE" id="PS51123"/>
    </source>
</evidence>
<keyword evidence="4 9" id="KW-0812">Transmembrane</keyword>
<accession>A0A5B8SXP0</accession>
<evidence type="ECO:0000313" key="12">
    <source>
        <dbReference type="Proteomes" id="UP000321272"/>
    </source>
</evidence>
<feature type="compositionally biased region" description="Polar residues" evidence="8">
    <location>
        <begin position="294"/>
        <end position="307"/>
    </location>
</feature>
<reference evidence="11 12" key="1">
    <citation type="submission" date="2019-06" db="EMBL/GenBank/DDBJ databases">
        <title>Genome analyses of bacteria isolated from kimchi.</title>
        <authorList>
            <person name="Lee S."/>
            <person name="Ahn S."/>
            <person name="Roh S."/>
        </authorList>
    </citation>
    <scope>NUCLEOTIDE SEQUENCE [LARGE SCALE GENOMIC DNA]</scope>
    <source>
        <strain evidence="11 12">CBA4606</strain>
    </source>
</reference>
<evidence type="ECO:0000256" key="7">
    <source>
        <dbReference type="PROSITE-ProRule" id="PRU00473"/>
    </source>
</evidence>
<dbReference type="InterPro" id="IPR050330">
    <property type="entry name" value="Bact_OuterMem_StrucFunc"/>
</dbReference>
<keyword evidence="11" id="KW-0966">Cell projection</keyword>
<dbReference type="RefSeq" id="WP_147185440.1">
    <property type="nucleotide sequence ID" value="NZ_CP042382.1"/>
</dbReference>
<dbReference type="InterPro" id="IPR006665">
    <property type="entry name" value="OmpA-like"/>
</dbReference>
<dbReference type="Pfam" id="PF00691">
    <property type="entry name" value="OmpA"/>
    <property type="match status" value="1"/>
</dbReference>
<evidence type="ECO:0000256" key="9">
    <source>
        <dbReference type="SAM" id="Phobius"/>
    </source>
</evidence>
<dbReference type="PROSITE" id="PS51123">
    <property type="entry name" value="OMPA_2"/>
    <property type="match status" value="1"/>
</dbReference>
<organism evidence="11 12">
    <name type="scientific">Pistricoccus aurantiacus</name>
    <dbReference type="NCBI Taxonomy" id="1883414"/>
    <lineage>
        <taxon>Bacteria</taxon>
        <taxon>Pseudomonadati</taxon>
        <taxon>Pseudomonadota</taxon>
        <taxon>Gammaproteobacteria</taxon>
        <taxon>Oceanospirillales</taxon>
        <taxon>Halomonadaceae</taxon>
        <taxon>Pistricoccus</taxon>
    </lineage>
</organism>
<keyword evidence="3" id="KW-1003">Cell membrane</keyword>
<evidence type="ECO:0000313" key="11">
    <source>
        <dbReference type="EMBL" id="QEA40265.1"/>
    </source>
</evidence>
<dbReference type="InterPro" id="IPR025713">
    <property type="entry name" value="MotB-like_N_dom"/>
</dbReference>
<evidence type="ECO:0000256" key="8">
    <source>
        <dbReference type="SAM" id="MobiDB-lite"/>
    </source>
</evidence>
<dbReference type="PANTHER" id="PTHR30329:SF18">
    <property type="entry name" value="MOTILITY PROTEIN B"/>
    <property type="match status" value="1"/>
</dbReference>